<feature type="compositionally biased region" description="Polar residues" evidence="1">
    <location>
        <begin position="155"/>
        <end position="164"/>
    </location>
</feature>
<proteinExistence type="predicted"/>
<feature type="compositionally biased region" description="Basic and acidic residues" evidence="1">
    <location>
        <begin position="399"/>
        <end position="408"/>
    </location>
</feature>
<comment type="caution">
    <text evidence="3">The sequence shown here is derived from an EMBL/GenBank/DDBJ whole genome shotgun (WGS) entry which is preliminary data.</text>
</comment>
<dbReference type="Proteomes" id="UP001150569">
    <property type="component" value="Unassembled WGS sequence"/>
</dbReference>
<feature type="region of interest" description="Disordered" evidence="1">
    <location>
        <begin position="118"/>
        <end position="177"/>
    </location>
</feature>
<dbReference type="PROSITE" id="PS51186">
    <property type="entry name" value="GNAT"/>
    <property type="match status" value="1"/>
</dbReference>
<name>A0A9W7ZPJ9_9FUNG</name>
<dbReference type="InterPro" id="IPR016181">
    <property type="entry name" value="Acyl_CoA_acyltransferase"/>
</dbReference>
<keyword evidence="4" id="KW-1185">Reference proteome</keyword>
<dbReference type="GO" id="GO:0016747">
    <property type="term" value="F:acyltransferase activity, transferring groups other than amino-acyl groups"/>
    <property type="evidence" value="ECO:0007669"/>
    <property type="project" value="InterPro"/>
</dbReference>
<dbReference type="EMBL" id="JANBPT010001117">
    <property type="protein sequence ID" value="KAJ1909971.1"/>
    <property type="molecule type" value="Genomic_DNA"/>
</dbReference>
<evidence type="ECO:0000313" key="4">
    <source>
        <dbReference type="Proteomes" id="UP001150569"/>
    </source>
</evidence>
<dbReference type="Gene3D" id="3.90.980.20">
    <property type="match status" value="1"/>
</dbReference>
<dbReference type="OrthoDB" id="4080456at2759"/>
<dbReference type="AlphaFoldDB" id="A0A9W7ZPJ9"/>
<accession>A0A9W7ZPJ9</accession>
<dbReference type="InterPro" id="IPR000182">
    <property type="entry name" value="GNAT_dom"/>
</dbReference>
<feature type="region of interest" description="Disordered" evidence="1">
    <location>
        <begin position="369"/>
        <end position="413"/>
    </location>
</feature>
<dbReference type="Gene3D" id="3.40.630.30">
    <property type="match status" value="1"/>
</dbReference>
<protein>
    <recommendedName>
        <fullName evidence="2">N-acetyltransferase domain-containing protein</fullName>
    </recommendedName>
</protein>
<evidence type="ECO:0000256" key="1">
    <source>
        <dbReference type="SAM" id="MobiDB-lite"/>
    </source>
</evidence>
<dbReference type="Pfam" id="PF13508">
    <property type="entry name" value="Acetyltransf_7"/>
    <property type="match status" value="1"/>
</dbReference>
<evidence type="ECO:0000313" key="3">
    <source>
        <dbReference type="EMBL" id="KAJ1909971.1"/>
    </source>
</evidence>
<feature type="region of interest" description="Disordered" evidence="1">
    <location>
        <begin position="226"/>
        <end position="300"/>
    </location>
</feature>
<feature type="compositionally biased region" description="Low complexity" evidence="1">
    <location>
        <begin position="233"/>
        <end position="246"/>
    </location>
</feature>
<sequence length="582" mass="64002">MASDSYRHPDELTWLNGQHTHNAEKTYCYCGQDYDDTEVYTRETMSWATIVHLILYHMTVAEKRSFFKFRSEICTFIDEHWKNLQPGKTTTWRNTVSAVLSTHPTSFTSGVEELGQPGYWSLRDGSPPTKLPMKKGKAKGPPAKPTKPAKVRPETSLTRSSSVRSDTKGEVRDLSSSLASYEAALARSRTGESISDRLASIKMEPTSGPSTIASTLSPLSSINFTTSDEEAESGSGSDSGSASGSESEPEDGPAVGATSPLSKRKRRTSVASSVASGDGDPTAAAAKRLRSDADLSETSLTKVRPMTPTEEAALLHDLVLEGAGLTVAAARLRRKLHIRHLKRASGHLPLFDLDRQVQVELCRAHPTPVPSGVRTPLSPPPELAGYADTSATSYNDDGELARQEDTKSARPTARVTKVPYARSFAARLHGTALRASLLGTLESWASPYQGRTLKPFIRRDYSTKPSRMRLLEAIRRRGLAVVVLYRRLVIGCAFMTPNAYVTYITVAPGWENAGIGRFMLYHLNQISVGKDITLHVSANNPAMILYQGYGFKPEQFVVNFYDKYLPDDSRLSKNAFLLRLRR</sequence>
<dbReference type="SUPFAM" id="SSF55729">
    <property type="entry name" value="Acyl-CoA N-acyltransferases (Nat)"/>
    <property type="match status" value="1"/>
</dbReference>
<gene>
    <name evidence="3" type="ORF">IWQ60_010895</name>
</gene>
<evidence type="ECO:0000259" key="2">
    <source>
        <dbReference type="PROSITE" id="PS51186"/>
    </source>
</evidence>
<feature type="domain" description="N-acetyltransferase" evidence="2">
    <location>
        <begin position="428"/>
        <end position="582"/>
    </location>
</feature>
<reference evidence="3" key="1">
    <citation type="submission" date="2022-07" db="EMBL/GenBank/DDBJ databases">
        <title>Phylogenomic reconstructions and comparative analyses of Kickxellomycotina fungi.</title>
        <authorList>
            <person name="Reynolds N.K."/>
            <person name="Stajich J.E."/>
            <person name="Barry K."/>
            <person name="Grigoriev I.V."/>
            <person name="Crous P."/>
            <person name="Smith M.E."/>
        </authorList>
    </citation>
    <scope>NUCLEOTIDE SEQUENCE</scope>
    <source>
        <strain evidence="3">RSA 861</strain>
    </source>
</reference>
<organism evidence="3 4">
    <name type="scientific">Tieghemiomyces parasiticus</name>
    <dbReference type="NCBI Taxonomy" id="78921"/>
    <lineage>
        <taxon>Eukaryota</taxon>
        <taxon>Fungi</taxon>
        <taxon>Fungi incertae sedis</taxon>
        <taxon>Zoopagomycota</taxon>
        <taxon>Kickxellomycotina</taxon>
        <taxon>Dimargaritomycetes</taxon>
        <taxon>Dimargaritales</taxon>
        <taxon>Dimargaritaceae</taxon>
        <taxon>Tieghemiomyces</taxon>
    </lineage>
</organism>